<name>A0A8K0P4P1_LADFU</name>
<keyword evidence="2" id="KW-1185">Reference proteome</keyword>
<reference evidence="1" key="2">
    <citation type="submission" date="2017-10" db="EMBL/GenBank/DDBJ databases">
        <title>Ladona fulva Genome sequencing and assembly.</title>
        <authorList>
            <person name="Murali S."/>
            <person name="Richards S."/>
            <person name="Bandaranaike D."/>
            <person name="Bellair M."/>
            <person name="Blankenburg K."/>
            <person name="Chao H."/>
            <person name="Dinh H."/>
            <person name="Doddapaneni H."/>
            <person name="Dugan-Rocha S."/>
            <person name="Elkadiri S."/>
            <person name="Gnanaolivu R."/>
            <person name="Hernandez B."/>
            <person name="Skinner E."/>
            <person name="Javaid M."/>
            <person name="Lee S."/>
            <person name="Li M."/>
            <person name="Ming W."/>
            <person name="Munidasa M."/>
            <person name="Muniz J."/>
            <person name="Nguyen L."/>
            <person name="Hughes D."/>
            <person name="Osuji N."/>
            <person name="Pu L.-L."/>
            <person name="Puazo M."/>
            <person name="Qu C."/>
            <person name="Quiroz J."/>
            <person name="Raj R."/>
            <person name="Weissenberger G."/>
            <person name="Xin Y."/>
            <person name="Zou X."/>
            <person name="Han Y."/>
            <person name="Worley K."/>
            <person name="Muzny D."/>
            <person name="Gibbs R."/>
        </authorList>
    </citation>
    <scope>NUCLEOTIDE SEQUENCE</scope>
    <source>
        <strain evidence="1">Sampled in the wild</strain>
    </source>
</reference>
<dbReference type="AlphaFoldDB" id="A0A8K0P4P1"/>
<sequence>MEDFVTIENDTDVLYFLGNSEDVKQPEPAMTVWIEENVQEVAEILRNGRCASTRIIEGLTGIPKSTVHLIFTEN</sequence>
<organism evidence="1 2">
    <name type="scientific">Ladona fulva</name>
    <name type="common">Scarce chaser dragonfly</name>
    <name type="synonym">Libellula fulva</name>
    <dbReference type="NCBI Taxonomy" id="123851"/>
    <lineage>
        <taxon>Eukaryota</taxon>
        <taxon>Metazoa</taxon>
        <taxon>Ecdysozoa</taxon>
        <taxon>Arthropoda</taxon>
        <taxon>Hexapoda</taxon>
        <taxon>Insecta</taxon>
        <taxon>Pterygota</taxon>
        <taxon>Palaeoptera</taxon>
        <taxon>Odonata</taxon>
        <taxon>Epiprocta</taxon>
        <taxon>Anisoptera</taxon>
        <taxon>Libelluloidea</taxon>
        <taxon>Libellulidae</taxon>
        <taxon>Ladona</taxon>
    </lineage>
</organism>
<dbReference type="Proteomes" id="UP000792457">
    <property type="component" value="Unassembled WGS sequence"/>
</dbReference>
<dbReference type="EMBL" id="KZ308731">
    <property type="protein sequence ID" value="KAG8233616.1"/>
    <property type="molecule type" value="Genomic_DNA"/>
</dbReference>
<protein>
    <submittedName>
        <fullName evidence="1">Uncharacterized protein</fullName>
    </submittedName>
</protein>
<reference evidence="1" key="1">
    <citation type="submission" date="2013-04" db="EMBL/GenBank/DDBJ databases">
        <authorList>
            <person name="Qu J."/>
            <person name="Murali S.C."/>
            <person name="Bandaranaike D."/>
            <person name="Bellair M."/>
            <person name="Blankenburg K."/>
            <person name="Chao H."/>
            <person name="Dinh H."/>
            <person name="Doddapaneni H."/>
            <person name="Downs B."/>
            <person name="Dugan-Rocha S."/>
            <person name="Elkadiri S."/>
            <person name="Gnanaolivu R.D."/>
            <person name="Hernandez B."/>
            <person name="Javaid M."/>
            <person name="Jayaseelan J.C."/>
            <person name="Lee S."/>
            <person name="Li M."/>
            <person name="Ming W."/>
            <person name="Munidasa M."/>
            <person name="Muniz J."/>
            <person name="Nguyen L."/>
            <person name="Ongeri F."/>
            <person name="Osuji N."/>
            <person name="Pu L.-L."/>
            <person name="Puazo M."/>
            <person name="Qu C."/>
            <person name="Quiroz J."/>
            <person name="Raj R."/>
            <person name="Weissenberger G."/>
            <person name="Xin Y."/>
            <person name="Zou X."/>
            <person name="Han Y."/>
            <person name="Richards S."/>
            <person name="Worley K."/>
            <person name="Muzny D."/>
            <person name="Gibbs R."/>
        </authorList>
    </citation>
    <scope>NUCLEOTIDE SEQUENCE</scope>
    <source>
        <strain evidence="1">Sampled in the wild</strain>
    </source>
</reference>
<evidence type="ECO:0000313" key="2">
    <source>
        <dbReference type="Proteomes" id="UP000792457"/>
    </source>
</evidence>
<accession>A0A8K0P4P1</accession>
<gene>
    <name evidence="1" type="ORF">J437_LFUL001027</name>
</gene>
<comment type="caution">
    <text evidence="1">The sequence shown here is derived from an EMBL/GenBank/DDBJ whole genome shotgun (WGS) entry which is preliminary data.</text>
</comment>
<evidence type="ECO:0000313" key="1">
    <source>
        <dbReference type="EMBL" id="KAG8233616.1"/>
    </source>
</evidence>
<proteinExistence type="predicted"/>